<evidence type="ECO:0000313" key="3">
    <source>
        <dbReference type="EMBL" id="MER6982341.1"/>
    </source>
</evidence>
<name>A0ABV1WDV0_9ACTN</name>
<organism evidence="3 4">
    <name type="scientific">Streptomyces carpinensis</name>
    <dbReference type="NCBI Taxonomy" id="66369"/>
    <lineage>
        <taxon>Bacteria</taxon>
        <taxon>Bacillati</taxon>
        <taxon>Actinomycetota</taxon>
        <taxon>Actinomycetes</taxon>
        <taxon>Kitasatosporales</taxon>
        <taxon>Streptomycetaceae</taxon>
        <taxon>Streptomyces</taxon>
    </lineage>
</organism>
<dbReference type="EMBL" id="JBEPCU010001001">
    <property type="protein sequence ID" value="MER6982341.1"/>
    <property type="molecule type" value="Genomic_DNA"/>
</dbReference>
<protein>
    <submittedName>
        <fullName evidence="3">GIY-YIG nuclease family protein</fullName>
    </submittedName>
</protein>
<feature type="compositionally biased region" description="Basic and acidic residues" evidence="1">
    <location>
        <begin position="88"/>
        <end position="98"/>
    </location>
</feature>
<sequence length="210" mass="23405">MQKTEATPSRPAAVYRLWAEDGTLLYIGSAYNPEERAKAHRRTEWGPLVARRTDEWHCSREVAYEAEADAIAAEDPRHNVAGTPRHTGPAERGRVQREASDARWRVALAAIRAGASAEEARRAGGWAEVEYLEASGLMQGLAAKWRRQMEEQGGTYNSKNMSLPAAVNGRLTWEMRASEVHAARAGGQLGWTPTFPNIDRWERLQPTLAE</sequence>
<evidence type="ECO:0000256" key="1">
    <source>
        <dbReference type="SAM" id="MobiDB-lite"/>
    </source>
</evidence>
<comment type="caution">
    <text evidence="3">The sequence shown here is derived from an EMBL/GenBank/DDBJ whole genome shotgun (WGS) entry which is preliminary data.</text>
</comment>
<accession>A0ABV1WDV0</accession>
<dbReference type="Pfam" id="PF01541">
    <property type="entry name" value="GIY-YIG"/>
    <property type="match status" value="1"/>
</dbReference>
<dbReference type="InterPro" id="IPR000305">
    <property type="entry name" value="GIY-YIG_endonuc"/>
</dbReference>
<proteinExistence type="predicted"/>
<gene>
    <name evidence="3" type="ORF">ABT317_36580</name>
</gene>
<reference evidence="3 4" key="1">
    <citation type="submission" date="2024-06" db="EMBL/GenBank/DDBJ databases">
        <title>The Natural Products Discovery Center: Release of the First 8490 Sequenced Strains for Exploring Actinobacteria Biosynthetic Diversity.</title>
        <authorList>
            <person name="Kalkreuter E."/>
            <person name="Kautsar S.A."/>
            <person name="Yang D."/>
            <person name="Bader C.D."/>
            <person name="Teijaro C.N."/>
            <person name="Fluegel L."/>
            <person name="Davis C.M."/>
            <person name="Simpson J.R."/>
            <person name="Lauterbach L."/>
            <person name="Steele A.D."/>
            <person name="Gui C."/>
            <person name="Meng S."/>
            <person name="Li G."/>
            <person name="Viehrig K."/>
            <person name="Ye F."/>
            <person name="Su P."/>
            <person name="Kiefer A.F."/>
            <person name="Nichols A."/>
            <person name="Cepeda A.J."/>
            <person name="Yan W."/>
            <person name="Fan B."/>
            <person name="Jiang Y."/>
            <person name="Adhikari A."/>
            <person name="Zheng C.-J."/>
            <person name="Schuster L."/>
            <person name="Cowan T.M."/>
            <person name="Smanski M.J."/>
            <person name="Chevrette M.G."/>
            <person name="De Carvalho L.P.S."/>
            <person name="Shen B."/>
        </authorList>
    </citation>
    <scope>NUCLEOTIDE SEQUENCE [LARGE SCALE GENOMIC DNA]</scope>
    <source>
        <strain evidence="3 4">NPDC000634</strain>
    </source>
</reference>
<dbReference type="Proteomes" id="UP001458415">
    <property type="component" value="Unassembled WGS sequence"/>
</dbReference>
<dbReference type="RefSeq" id="WP_086728884.1">
    <property type="nucleotide sequence ID" value="NZ_MUBM01000268.1"/>
</dbReference>
<feature type="domain" description="GIY-YIG" evidence="2">
    <location>
        <begin position="13"/>
        <end position="71"/>
    </location>
</feature>
<keyword evidence="4" id="KW-1185">Reference proteome</keyword>
<evidence type="ECO:0000259" key="2">
    <source>
        <dbReference type="Pfam" id="PF01541"/>
    </source>
</evidence>
<feature type="region of interest" description="Disordered" evidence="1">
    <location>
        <begin position="78"/>
        <end position="98"/>
    </location>
</feature>
<evidence type="ECO:0000313" key="4">
    <source>
        <dbReference type="Proteomes" id="UP001458415"/>
    </source>
</evidence>